<sequence length="105" mass="11585">MGEGDVLSIRQDLSEVKKTLDGINAAVADLRVLVAGEYVKRVDCDECKKCSEERIVRLYDKLDEHRKEEAANRWKMAGIAATLTAALISLAQWLHSIFKGGGQAP</sequence>
<reference evidence="2 3" key="1">
    <citation type="journal article" date="2018" name="Environ. Microbiol.">
        <title>Novel energy conservation strategies and behaviour of Pelotomaculum schinkii driving syntrophic propionate catabolism.</title>
        <authorList>
            <person name="Hidalgo-Ahumada C.A.P."/>
            <person name="Nobu M.K."/>
            <person name="Narihiro T."/>
            <person name="Tamaki H."/>
            <person name="Liu W.T."/>
            <person name="Kamagata Y."/>
            <person name="Stams A.J.M."/>
            <person name="Imachi H."/>
            <person name="Sousa D.Z."/>
        </authorList>
    </citation>
    <scope>NUCLEOTIDE SEQUENCE [LARGE SCALE GENOMIC DNA]</scope>
    <source>
        <strain evidence="2 3">MGP</strain>
    </source>
</reference>
<evidence type="ECO:0000256" key="1">
    <source>
        <dbReference type="SAM" id="Phobius"/>
    </source>
</evidence>
<dbReference type="EMBL" id="QFFZ01000002">
    <property type="protein sequence ID" value="TEB13350.1"/>
    <property type="molecule type" value="Genomic_DNA"/>
</dbReference>
<keyword evidence="1" id="KW-1133">Transmembrane helix</keyword>
<evidence type="ECO:0000313" key="2">
    <source>
        <dbReference type="EMBL" id="TEB13350.1"/>
    </source>
</evidence>
<evidence type="ECO:0000313" key="3">
    <source>
        <dbReference type="Proteomes" id="UP000297597"/>
    </source>
</evidence>
<comment type="caution">
    <text evidence="2">The sequence shown here is derived from an EMBL/GenBank/DDBJ whole genome shotgun (WGS) entry which is preliminary data.</text>
</comment>
<dbReference type="AlphaFoldDB" id="A0A4Y7RX62"/>
<organism evidence="2 3">
    <name type="scientific">Pelotomaculum propionicicum</name>
    <dbReference type="NCBI Taxonomy" id="258475"/>
    <lineage>
        <taxon>Bacteria</taxon>
        <taxon>Bacillati</taxon>
        <taxon>Bacillota</taxon>
        <taxon>Clostridia</taxon>
        <taxon>Eubacteriales</taxon>
        <taxon>Desulfotomaculaceae</taxon>
        <taxon>Pelotomaculum</taxon>
    </lineage>
</organism>
<accession>A0A4Y7RX62</accession>
<dbReference type="RefSeq" id="WP_192902717.1">
    <property type="nucleotide sequence ID" value="NZ_QFFZ01000002.1"/>
</dbReference>
<feature type="transmembrane region" description="Helical" evidence="1">
    <location>
        <begin position="76"/>
        <end position="95"/>
    </location>
</feature>
<name>A0A4Y7RX62_9FIRM</name>
<protein>
    <submittedName>
        <fullName evidence="2">Uncharacterized protein</fullName>
    </submittedName>
</protein>
<dbReference type="Proteomes" id="UP000297597">
    <property type="component" value="Unassembled WGS sequence"/>
</dbReference>
<proteinExistence type="predicted"/>
<keyword evidence="3" id="KW-1185">Reference proteome</keyword>
<gene>
    <name evidence="2" type="ORF">Pmgp_00244</name>
</gene>
<keyword evidence="1" id="KW-0812">Transmembrane</keyword>
<keyword evidence="1" id="KW-0472">Membrane</keyword>